<dbReference type="OrthoDB" id="9795618at2"/>
<comment type="caution">
    <text evidence="2">The sequence shown here is derived from an EMBL/GenBank/DDBJ whole genome shotgun (WGS) entry which is preliminary data.</text>
</comment>
<dbReference type="EMBL" id="RBKU01000001">
    <property type="protein sequence ID" value="RKR82450.1"/>
    <property type="molecule type" value="Genomic_DNA"/>
</dbReference>
<feature type="domain" description="VOC" evidence="1">
    <location>
        <begin position="1"/>
        <end position="125"/>
    </location>
</feature>
<dbReference type="PROSITE" id="PS51819">
    <property type="entry name" value="VOC"/>
    <property type="match status" value="1"/>
</dbReference>
<dbReference type="GO" id="GO:0051213">
    <property type="term" value="F:dioxygenase activity"/>
    <property type="evidence" value="ECO:0007669"/>
    <property type="project" value="UniProtKB-KW"/>
</dbReference>
<keyword evidence="2" id="KW-0456">Lyase</keyword>
<dbReference type="InterPro" id="IPR029068">
    <property type="entry name" value="Glyas_Bleomycin-R_OHBP_Dase"/>
</dbReference>
<keyword evidence="2" id="KW-0560">Oxidoreductase</keyword>
<dbReference type="Pfam" id="PF00903">
    <property type="entry name" value="Glyoxalase"/>
    <property type="match status" value="1"/>
</dbReference>
<evidence type="ECO:0000313" key="3">
    <source>
        <dbReference type="Proteomes" id="UP000268007"/>
    </source>
</evidence>
<evidence type="ECO:0000313" key="2">
    <source>
        <dbReference type="EMBL" id="RKR82450.1"/>
    </source>
</evidence>
<dbReference type="Gene3D" id="3.10.180.10">
    <property type="entry name" value="2,3-Dihydroxybiphenyl 1,2-Dioxygenase, domain 1"/>
    <property type="match status" value="1"/>
</dbReference>
<sequence>MIKTEVIIGVKNVPKSREWYIALLGCSATHGGENFEILTDKQGGNTILCLHKWGVHEHSTLMSPDVKKGNGLILYFRVDNLDTVWNNARNLYAVIEEIPHLNPNSGRQEFSLRDLDGYYVEIAQEADIL</sequence>
<evidence type="ECO:0000259" key="1">
    <source>
        <dbReference type="PROSITE" id="PS51819"/>
    </source>
</evidence>
<dbReference type="RefSeq" id="WP_121198049.1">
    <property type="nucleotide sequence ID" value="NZ_RBKU01000001.1"/>
</dbReference>
<dbReference type="GO" id="GO:0016829">
    <property type="term" value="F:lyase activity"/>
    <property type="evidence" value="ECO:0007669"/>
    <property type="project" value="UniProtKB-KW"/>
</dbReference>
<dbReference type="SUPFAM" id="SSF54593">
    <property type="entry name" value="Glyoxalase/Bleomycin resistance protein/Dihydroxybiphenyl dioxygenase"/>
    <property type="match status" value="1"/>
</dbReference>
<proteinExistence type="predicted"/>
<organism evidence="2 3">
    <name type="scientific">Mucilaginibacter gracilis</name>
    <dbReference type="NCBI Taxonomy" id="423350"/>
    <lineage>
        <taxon>Bacteria</taxon>
        <taxon>Pseudomonadati</taxon>
        <taxon>Bacteroidota</taxon>
        <taxon>Sphingobacteriia</taxon>
        <taxon>Sphingobacteriales</taxon>
        <taxon>Sphingobacteriaceae</taxon>
        <taxon>Mucilaginibacter</taxon>
    </lineage>
</organism>
<name>A0A495J0F3_9SPHI</name>
<reference evidence="2 3" key="1">
    <citation type="submission" date="2018-10" db="EMBL/GenBank/DDBJ databases">
        <title>Genomic Encyclopedia of Archaeal and Bacterial Type Strains, Phase II (KMG-II): from individual species to whole genera.</title>
        <authorList>
            <person name="Goeker M."/>
        </authorList>
    </citation>
    <scope>NUCLEOTIDE SEQUENCE [LARGE SCALE GENOMIC DNA]</scope>
    <source>
        <strain evidence="2 3">DSM 18602</strain>
    </source>
</reference>
<keyword evidence="3" id="KW-1185">Reference proteome</keyword>
<gene>
    <name evidence="2" type="ORF">BDD43_2630</name>
</gene>
<dbReference type="AlphaFoldDB" id="A0A495J0F3"/>
<dbReference type="InterPro" id="IPR037523">
    <property type="entry name" value="VOC_core"/>
</dbReference>
<keyword evidence="2" id="KW-0223">Dioxygenase</keyword>
<dbReference type="InterPro" id="IPR004360">
    <property type="entry name" value="Glyas_Fos-R_dOase_dom"/>
</dbReference>
<protein>
    <submittedName>
        <fullName evidence="2">Catechol 2,3-dioxygenase-like lactoylglutathione lyase family enzyme</fullName>
    </submittedName>
</protein>
<accession>A0A495J0F3</accession>
<dbReference type="Proteomes" id="UP000268007">
    <property type="component" value="Unassembled WGS sequence"/>
</dbReference>